<protein>
    <submittedName>
        <fullName evidence="1">Uncharacterized protein</fullName>
    </submittedName>
</protein>
<name>A0A0F8YJL8_9ZZZZ</name>
<comment type="caution">
    <text evidence="1">The sequence shown here is derived from an EMBL/GenBank/DDBJ whole genome shotgun (WGS) entry which is preliminary data.</text>
</comment>
<dbReference type="EMBL" id="LAZR01053049">
    <property type="protein sequence ID" value="KKK81603.1"/>
    <property type="molecule type" value="Genomic_DNA"/>
</dbReference>
<proteinExistence type="predicted"/>
<organism evidence="1">
    <name type="scientific">marine sediment metagenome</name>
    <dbReference type="NCBI Taxonomy" id="412755"/>
    <lineage>
        <taxon>unclassified sequences</taxon>
        <taxon>metagenomes</taxon>
        <taxon>ecological metagenomes</taxon>
    </lineage>
</organism>
<dbReference type="AlphaFoldDB" id="A0A0F8YJL8"/>
<sequence length="73" mass="8683">MGNTTIIEINHDQTQEIEDDREAFVNCVLEQCRAATFTGKRIPGGRVTMFFHRSGQIEKEWCNFKHKWERRKL</sequence>
<gene>
    <name evidence="1" type="ORF">LCGC14_2811800</name>
</gene>
<reference evidence="1" key="1">
    <citation type="journal article" date="2015" name="Nature">
        <title>Complex archaea that bridge the gap between prokaryotes and eukaryotes.</title>
        <authorList>
            <person name="Spang A."/>
            <person name="Saw J.H."/>
            <person name="Jorgensen S.L."/>
            <person name="Zaremba-Niedzwiedzka K."/>
            <person name="Martijn J."/>
            <person name="Lind A.E."/>
            <person name="van Eijk R."/>
            <person name="Schleper C."/>
            <person name="Guy L."/>
            <person name="Ettema T.J."/>
        </authorList>
    </citation>
    <scope>NUCLEOTIDE SEQUENCE</scope>
</reference>
<accession>A0A0F8YJL8</accession>
<evidence type="ECO:0000313" key="1">
    <source>
        <dbReference type="EMBL" id="KKK81603.1"/>
    </source>
</evidence>